<dbReference type="Pfam" id="PF03602">
    <property type="entry name" value="Cons_hypoth95"/>
    <property type="match status" value="1"/>
</dbReference>
<gene>
    <name evidence="3" type="ORF">A2519_10880</name>
</gene>
<evidence type="ECO:0000256" key="2">
    <source>
        <dbReference type="ARBA" id="ARBA00022679"/>
    </source>
</evidence>
<evidence type="ECO:0000313" key="3">
    <source>
        <dbReference type="EMBL" id="OGK00502.1"/>
    </source>
</evidence>
<dbReference type="GO" id="GO:0008168">
    <property type="term" value="F:methyltransferase activity"/>
    <property type="evidence" value="ECO:0007669"/>
    <property type="project" value="UniProtKB-KW"/>
</dbReference>
<comment type="caution">
    <text evidence="3">The sequence shown here is derived from an EMBL/GenBank/DDBJ whole genome shotgun (WGS) entry which is preliminary data.</text>
</comment>
<organism evidence="3 4">
    <name type="scientific">Candidatus Raymondbacteria bacterium RIFOXYD12_FULL_49_13</name>
    <dbReference type="NCBI Taxonomy" id="1817890"/>
    <lineage>
        <taxon>Bacteria</taxon>
        <taxon>Raymondiibacteriota</taxon>
    </lineage>
</organism>
<evidence type="ECO:0000256" key="1">
    <source>
        <dbReference type="ARBA" id="ARBA00022603"/>
    </source>
</evidence>
<proteinExistence type="predicted"/>
<accession>A0A1F7F1P9</accession>
<protein>
    <submittedName>
        <fullName evidence="3">16S rRNA (Guanine(966)-N(2))-methyltransferase RsmD</fullName>
    </submittedName>
</protein>
<name>A0A1F7F1P9_UNCRA</name>
<evidence type="ECO:0000313" key="4">
    <source>
        <dbReference type="Proteomes" id="UP000179243"/>
    </source>
</evidence>
<dbReference type="AlphaFoldDB" id="A0A1F7F1P9"/>
<dbReference type="PANTHER" id="PTHR43542">
    <property type="entry name" value="METHYLTRANSFERASE"/>
    <property type="match status" value="1"/>
</dbReference>
<dbReference type="GO" id="GO:0031167">
    <property type="term" value="P:rRNA methylation"/>
    <property type="evidence" value="ECO:0007669"/>
    <property type="project" value="InterPro"/>
</dbReference>
<dbReference type="PANTHER" id="PTHR43542:SF1">
    <property type="entry name" value="METHYLTRANSFERASE"/>
    <property type="match status" value="1"/>
</dbReference>
<keyword evidence="1 3" id="KW-0489">Methyltransferase</keyword>
<dbReference type="InterPro" id="IPR029063">
    <property type="entry name" value="SAM-dependent_MTases_sf"/>
</dbReference>
<dbReference type="PIRSF" id="PIRSF004553">
    <property type="entry name" value="CHP00095"/>
    <property type="match status" value="1"/>
</dbReference>
<dbReference type="SUPFAM" id="SSF53335">
    <property type="entry name" value="S-adenosyl-L-methionine-dependent methyltransferases"/>
    <property type="match status" value="1"/>
</dbReference>
<keyword evidence="2 3" id="KW-0808">Transferase</keyword>
<dbReference type="NCBIfam" id="TIGR00095">
    <property type="entry name" value="16S rRNA (guanine(966)-N(2))-methyltransferase RsmD"/>
    <property type="match status" value="1"/>
</dbReference>
<dbReference type="Gene3D" id="3.40.50.150">
    <property type="entry name" value="Vaccinia Virus protein VP39"/>
    <property type="match status" value="1"/>
</dbReference>
<reference evidence="3 4" key="1">
    <citation type="journal article" date="2016" name="Nat. Commun.">
        <title>Thousands of microbial genomes shed light on interconnected biogeochemical processes in an aquifer system.</title>
        <authorList>
            <person name="Anantharaman K."/>
            <person name="Brown C.T."/>
            <person name="Hug L.A."/>
            <person name="Sharon I."/>
            <person name="Castelle C.J."/>
            <person name="Probst A.J."/>
            <person name="Thomas B.C."/>
            <person name="Singh A."/>
            <person name="Wilkins M.J."/>
            <person name="Karaoz U."/>
            <person name="Brodie E.L."/>
            <person name="Williams K.H."/>
            <person name="Hubbard S.S."/>
            <person name="Banfield J.F."/>
        </authorList>
    </citation>
    <scope>NUCLEOTIDE SEQUENCE [LARGE SCALE GENOMIC DNA]</scope>
</reference>
<dbReference type="CDD" id="cd02440">
    <property type="entry name" value="AdoMet_MTases"/>
    <property type="match status" value="1"/>
</dbReference>
<dbReference type="InterPro" id="IPR004398">
    <property type="entry name" value="RNA_MeTrfase_RsmD"/>
</dbReference>
<dbReference type="Proteomes" id="UP000179243">
    <property type="component" value="Unassembled WGS sequence"/>
</dbReference>
<sequence length="182" mass="19813">MDVRISGGFLKGRRITGGPSGPFRPTTDRNRQMVFNILGTDVSNSSFLDLYSGSGAVGLEALSRGAGHVTFIDNDFGAVRCLEQCIYALGQSKSCRIICDDAAVLSKLSGLPNVYSLIFLDPPYDFFPVPNMLQISELLSPGGILIFEHASRHKPKGVPNLSLLFERNAGESMFTFFRKDAS</sequence>
<dbReference type="EMBL" id="MFYX01000146">
    <property type="protein sequence ID" value="OGK00502.1"/>
    <property type="molecule type" value="Genomic_DNA"/>
</dbReference>